<name>X1S3Z2_9ZZZZ</name>
<proteinExistence type="predicted"/>
<protein>
    <submittedName>
        <fullName evidence="1">Uncharacterized protein</fullName>
    </submittedName>
</protein>
<reference evidence="1" key="1">
    <citation type="journal article" date="2014" name="Front. Microbiol.">
        <title>High frequency of phylogenetically diverse reductive dehalogenase-homologous genes in deep subseafloor sedimentary metagenomes.</title>
        <authorList>
            <person name="Kawai M."/>
            <person name="Futagami T."/>
            <person name="Toyoda A."/>
            <person name="Takaki Y."/>
            <person name="Nishi S."/>
            <person name="Hori S."/>
            <person name="Arai W."/>
            <person name="Tsubouchi T."/>
            <person name="Morono Y."/>
            <person name="Uchiyama I."/>
            <person name="Ito T."/>
            <person name="Fujiyama A."/>
            <person name="Inagaki F."/>
            <person name="Takami H."/>
        </authorList>
    </citation>
    <scope>NUCLEOTIDE SEQUENCE</scope>
    <source>
        <strain evidence="1">Expedition CK06-06</strain>
    </source>
</reference>
<feature type="non-terminal residue" evidence="1">
    <location>
        <position position="91"/>
    </location>
</feature>
<accession>X1S3Z2</accession>
<dbReference type="AlphaFoldDB" id="X1S3Z2"/>
<organism evidence="1">
    <name type="scientific">marine sediment metagenome</name>
    <dbReference type="NCBI Taxonomy" id="412755"/>
    <lineage>
        <taxon>unclassified sequences</taxon>
        <taxon>metagenomes</taxon>
        <taxon>ecological metagenomes</taxon>
    </lineage>
</organism>
<comment type="caution">
    <text evidence="1">The sequence shown here is derived from an EMBL/GenBank/DDBJ whole genome shotgun (WGS) entry which is preliminary data.</text>
</comment>
<feature type="non-terminal residue" evidence="1">
    <location>
        <position position="1"/>
    </location>
</feature>
<evidence type="ECO:0000313" key="1">
    <source>
        <dbReference type="EMBL" id="GAI70155.1"/>
    </source>
</evidence>
<dbReference type="EMBL" id="BARV01044206">
    <property type="protein sequence ID" value="GAI70155.1"/>
    <property type="molecule type" value="Genomic_DNA"/>
</dbReference>
<sequence length="91" mass="9946">TITDLCVFKTYLCIALGWSTKYYYTSDLSSFDQTEAADSTAKYMANVQNKQFWISSAANVLRDTDNAAGGSFTGEDGYVLPNSAYNITGLV</sequence>
<gene>
    <name evidence="1" type="ORF">S06H3_65562</name>
</gene>